<sequence length="1294" mass="134239">MSWRVHTTSAFLAVCALVVGPVPAPASAQAKPVITPVPEVAAPPQAADGSAVKRQPSAALAAVPERAVGPAAPEVTTPAGPALIDELSAAADRRRHAVPDLIPDTRQAGTLALSRPLASVTKLFDGIDPLKGVPLLTYRLCVKTAEVACSATQPLVKPVVADVSGDGAPDLAANLVPTAGAEGTVGLGFTTRRLSEEPLEATVWAEYDGRVAIGFSGDLSRADKGTFSVDLDGKSVRASVKRTEPGDRVATIAGLPGKSAVRLTQEPAATSFTATARLDRPRLEVTSSTPAKLEALAVSGGQTTQVVLDKLRARTTVELVRGAATEARFRSGAAIGRAELRTYAYHDGRLARLAEVAVDRVPPTFTARYGKQRLSVDSGAPRARSATITYFDRAADKTVLKAALRGLPAGVTLQHDLAAHRVTHTSSSALGRFEILLQRNEGAIASPRGGHVTMIKNGAAVGVSALMSGLSGFDVTYGAAPKAHLKTGAGGNSFTGAASIDGTHLARLEISNTPAEVDVALDPAARTAEYTAKGVIKTLRAAYTNMKTGPTVEGTVRGIRDRVKATWELGERSTVEVSTASSLRDITLYANRAHVTKPPDRSAKGGAELRAEVAGLRKRVTLTAGPKSLTWDADAAVRSVSATARADVGGRDFRAAAAIKDVPARFEASWGPDGYRFDGAGGKIGEAALAVTNHDDARAPGGPHLAAHYDQATGDLDASVRIKGLRSATFAPSGEGFAAEVRGTPQTLALDADLSVADLRYGALGTVGPFPGRLAVSAGGGKVTYAGTRLDVKGQVWLGKSAALSALRPAPVLKNGLSLTTAPATGDGAFCVAGKGCFGVRAHLDLTGLPEQVTVDTTAKTFAFSGYRPKSRTLRLYLHSTALAQVKASATLRGLPERITKMDLGPFEAGNAAYRIEPAATLGSLDLRAESGDIRGSLSIDPVPAAVAVQGTYGAQTRIRVQNSAAVRRLAAKVTVKGKGSGELRLGDVPKTFSVDADASAAGLKVPAVTYRADAGTLDGFIGVESGLADPSGKLGDVSLAVKDLAAETTVRLNPDQSLDLVSRPKPTGLLRVHAGLTVEAVAPQRIAVSKEVPHAAGFLSYHVGGAFGLGRSTVDDLSLGIRGLTWLKIRPGKVPFGLKAPPALGYVTPGFEGQYTRLDLRADGVDLRPDVRLDVKLSRKIGEDLFKESVRLVPTGDLALRRYDQRMRRIGAKQRVSTAGLQLACLTLDAKPGFAAGGANAITLRGADGPQMVSLLDPGGRAPDYAVDLLTHFMSPFPGADWQVAGVKAGKCG</sequence>
<evidence type="ECO:0000256" key="1">
    <source>
        <dbReference type="SAM" id="SignalP"/>
    </source>
</evidence>
<keyword evidence="3" id="KW-1185">Reference proteome</keyword>
<evidence type="ECO:0000313" key="3">
    <source>
        <dbReference type="Proteomes" id="UP000568380"/>
    </source>
</evidence>
<comment type="caution">
    <text evidence="2">The sequence shown here is derived from an EMBL/GenBank/DDBJ whole genome shotgun (WGS) entry which is preliminary data.</text>
</comment>
<proteinExistence type="predicted"/>
<reference evidence="2 3" key="1">
    <citation type="submission" date="2020-08" db="EMBL/GenBank/DDBJ databases">
        <title>Genomic Encyclopedia of Type Strains, Phase IV (KMG-IV): sequencing the most valuable type-strain genomes for metagenomic binning, comparative biology and taxonomic classification.</title>
        <authorList>
            <person name="Goeker M."/>
        </authorList>
    </citation>
    <scope>NUCLEOTIDE SEQUENCE [LARGE SCALE GENOMIC DNA]</scope>
    <source>
        <strain evidence="2 3">DSM 45385</strain>
    </source>
</reference>
<dbReference type="EMBL" id="JACHIN010000005">
    <property type="protein sequence ID" value="MBB5078667.1"/>
    <property type="molecule type" value="Genomic_DNA"/>
</dbReference>
<feature type="chain" id="PRO_5039267671" evidence="1">
    <location>
        <begin position="31"/>
        <end position="1294"/>
    </location>
</feature>
<name>A0A7W8A309_9ACTN</name>
<feature type="signal peptide" evidence="1">
    <location>
        <begin position="1"/>
        <end position="30"/>
    </location>
</feature>
<evidence type="ECO:0000313" key="2">
    <source>
        <dbReference type="EMBL" id="MBB5078667.1"/>
    </source>
</evidence>
<keyword evidence="1" id="KW-0732">Signal</keyword>
<protein>
    <submittedName>
        <fullName evidence="2">Uncharacterized protein</fullName>
    </submittedName>
</protein>
<organism evidence="2 3">
    <name type="scientific">Nonomuraea endophytica</name>
    <dbReference type="NCBI Taxonomy" id="714136"/>
    <lineage>
        <taxon>Bacteria</taxon>
        <taxon>Bacillati</taxon>
        <taxon>Actinomycetota</taxon>
        <taxon>Actinomycetes</taxon>
        <taxon>Streptosporangiales</taxon>
        <taxon>Streptosporangiaceae</taxon>
        <taxon>Nonomuraea</taxon>
    </lineage>
</organism>
<dbReference type="Proteomes" id="UP000568380">
    <property type="component" value="Unassembled WGS sequence"/>
</dbReference>
<dbReference type="RefSeq" id="WP_184963601.1">
    <property type="nucleotide sequence ID" value="NZ_JACHIN010000005.1"/>
</dbReference>
<gene>
    <name evidence="2" type="ORF">HNR40_004153</name>
</gene>
<accession>A0A7W8A309</accession>